<evidence type="ECO:0000256" key="1">
    <source>
        <dbReference type="ARBA" id="ARBA00004141"/>
    </source>
</evidence>
<keyword evidence="6 8" id="KW-0472">Membrane</keyword>
<dbReference type="AlphaFoldDB" id="A0AAV8TZD9"/>
<dbReference type="SUPFAM" id="SSF48403">
    <property type="entry name" value="Ankyrin repeat"/>
    <property type="match status" value="1"/>
</dbReference>
<feature type="repeat" description="ANK" evidence="7">
    <location>
        <begin position="70"/>
        <end position="91"/>
    </location>
</feature>
<keyword evidence="4 8" id="KW-1133">Transmembrane helix</keyword>
<evidence type="ECO:0000313" key="10">
    <source>
        <dbReference type="EMBL" id="KAJ8772322.1"/>
    </source>
</evidence>
<evidence type="ECO:0000256" key="7">
    <source>
        <dbReference type="PROSITE-ProRule" id="PRU00023"/>
    </source>
</evidence>
<feature type="transmembrane region" description="Helical" evidence="8">
    <location>
        <begin position="225"/>
        <end position="250"/>
    </location>
</feature>
<gene>
    <name evidence="10" type="ORF">K2173_027499</name>
</gene>
<keyword evidence="5 7" id="KW-0040">ANK repeat</keyword>
<feature type="transmembrane region" description="Helical" evidence="8">
    <location>
        <begin position="188"/>
        <end position="205"/>
    </location>
</feature>
<comment type="caution">
    <text evidence="10">The sequence shown here is derived from an EMBL/GenBank/DDBJ whole genome shotgun (WGS) entry which is preliminary data.</text>
</comment>
<name>A0AAV8TZD9_9ROSI</name>
<sequence>MLFYNFSRRSVEEYYQPPLKSLELFCLKEALRLRTTCPFSLLAVAEESRFRDIRELLKELPVSAMEKTPRGHTALHLAAMHGNLEAVRAIIYSQDFGGNTTLHLASSGNQLQTLKLLVEEIPNYHALVEVNAKNDGGFTAVDISDVLPEDGYTNTILNRRGRDMTEQKHHPLPLQAIKLRSLKGMPDAVLVTATLLATINFQLALRPPKGFIQTNQSKSEEKNDVMINHLFFLFNSVSFFTSLAVINILMQDLPFKLGLHILMLSSVGAFICGIIANSPQDLVMVLWIAAIVSFICLASHTMLFKYIRAAYTRVSSVINNVCKELVTLVKNIDA</sequence>
<evidence type="ECO:0000259" key="9">
    <source>
        <dbReference type="Pfam" id="PF13962"/>
    </source>
</evidence>
<evidence type="ECO:0000256" key="2">
    <source>
        <dbReference type="ARBA" id="ARBA00022692"/>
    </source>
</evidence>
<dbReference type="PANTHER" id="PTHR24186">
    <property type="entry name" value="PROTEIN PHOSPHATASE 1 REGULATORY SUBUNIT"/>
    <property type="match status" value="1"/>
</dbReference>
<dbReference type="Pfam" id="PF13962">
    <property type="entry name" value="PGG"/>
    <property type="match status" value="1"/>
</dbReference>
<feature type="transmembrane region" description="Helical" evidence="8">
    <location>
        <begin position="282"/>
        <end position="304"/>
    </location>
</feature>
<feature type="domain" description="PGG" evidence="9">
    <location>
        <begin position="185"/>
        <end position="253"/>
    </location>
</feature>
<evidence type="ECO:0000256" key="5">
    <source>
        <dbReference type="ARBA" id="ARBA00023043"/>
    </source>
</evidence>
<dbReference type="EMBL" id="JAIWQS010000002">
    <property type="protein sequence ID" value="KAJ8772322.1"/>
    <property type="molecule type" value="Genomic_DNA"/>
</dbReference>
<evidence type="ECO:0000256" key="4">
    <source>
        <dbReference type="ARBA" id="ARBA00022989"/>
    </source>
</evidence>
<dbReference type="PROSITE" id="PS50297">
    <property type="entry name" value="ANK_REP_REGION"/>
    <property type="match status" value="1"/>
</dbReference>
<dbReference type="InterPro" id="IPR026961">
    <property type="entry name" value="PGG_dom"/>
</dbReference>
<organism evidence="10 11">
    <name type="scientific">Erythroxylum novogranatense</name>
    <dbReference type="NCBI Taxonomy" id="1862640"/>
    <lineage>
        <taxon>Eukaryota</taxon>
        <taxon>Viridiplantae</taxon>
        <taxon>Streptophyta</taxon>
        <taxon>Embryophyta</taxon>
        <taxon>Tracheophyta</taxon>
        <taxon>Spermatophyta</taxon>
        <taxon>Magnoliopsida</taxon>
        <taxon>eudicotyledons</taxon>
        <taxon>Gunneridae</taxon>
        <taxon>Pentapetalae</taxon>
        <taxon>rosids</taxon>
        <taxon>fabids</taxon>
        <taxon>Malpighiales</taxon>
        <taxon>Erythroxylaceae</taxon>
        <taxon>Erythroxylum</taxon>
    </lineage>
</organism>
<accession>A0AAV8TZD9</accession>
<dbReference type="InterPro" id="IPR002110">
    <property type="entry name" value="Ankyrin_rpt"/>
</dbReference>
<dbReference type="Proteomes" id="UP001159364">
    <property type="component" value="Linkage Group LG02"/>
</dbReference>
<keyword evidence="11" id="KW-1185">Reference proteome</keyword>
<protein>
    <recommendedName>
        <fullName evidence="9">PGG domain-containing protein</fullName>
    </recommendedName>
</protein>
<dbReference type="PROSITE" id="PS50088">
    <property type="entry name" value="ANK_REPEAT"/>
    <property type="match status" value="1"/>
</dbReference>
<keyword evidence="2 8" id="KW-0812">Transmembrane</keyword>
<keyword evidence="3" id="KW-0677">Repeat</keyword>
<dbReference type="GO" id="GO:0005886">
    <property type="term" value="C:plasma membrane"/>
    <property type="evidence" value="ECO:0007669"/>
    <property type="project" value="TreeGrafter"/>
</dbReference>
<reference evidence="10 11" key="1">
    <citation type="submission" date="2021-09" db="EMBL/GenBank/DDBJ databases">
        <title>Genomic insights and catalytic innovation underlie evolution of tropane alkaloids biosynthesis.</title>
        <authorList>
            <person name="Wang Y.-J."/>
            <person name="Tian T."/>
            <person name="Huang J.-P."/>
            <person name="Huang S.-X."/>
        </authorList>
    </citation>
    <scope>NUCLEOTIDE SEQUENCE [LARGE SCALE GENOMIC DNA]</scope>
    <source>
        <strain evidence="10">KIB-2018</strain>
        <tissue evidence="10">Leaf</tissue>
    </source>
</reference>
<dbReference type="Gene3D" id="1.25.40.20">
    <property type="entry name" value="Ankyrin repeat-containing domain"/>
    <property type="match status" value="1"/>
</dbReference>
<feature type="transmembrane region" description="Helical" evidence="8">
    <location>
        <begin position="257"/>
        <end position="276"/>
    </location>
</feature>
<dbReference type="SMART" id="SM00248">
    <property type="entry name" value="ANK"/>
    <property type="match status" value="2"/>
</dbReference>
<dbReference type="Pfam" id="PF12796">
    <property type="entry name" value="Ank_2"/>
    <property type="match status" value="1"/>
</dbReference>
<evidence type="ECO:0000256" key="3">
    <source>
        <dbReference type="ARBA" id="ARBA00022737"/>
    </source>
</evidence>
<evidence type="ECO:0000313" key="11">
    <source>
        <dbReference type="Proteomes" id="UP001159364"/>
    </source>
</evidence>
<dbReference type="InterPro" id="IPR036770">
    <property type="entry name" value="Ankyrin_rpt-contain_sf"/>
</dbReference>
<evidence type="ECO:0000256" key="6">
    <source>
        <dbReference type="ARBA" id="ARBA00023136"/>
    </source>
</evidence>
<evidence type="ECO:0000256" key="8">
    <source>
        <dbReference type="SAM" id="Phobius"/>
    </source>
</evidence>
<comment type="subcellular location">
    <subcellularLocation>
        <location evidence="1">Membrane</location>
        <topology evidence="1">Multi-pass membrane protein</topology>
    </subcellularLocation>
</comment>
<proteinExistence type="predicted"/>
<dbReference type="PANTHER" id="PTHR24186:SF37">
    <property type="entry name" value="PGG DOMAIN-CONTAINING PROTEIN"/>
    <property type="match status" value="1"/>
</dbReference>